<evidence type="ECO:0008006" key="4">
    <source>
        <dbReference type="Google" id="ProtNLM"/>
    </source>
</evidence>
<gene>
    <name evidence="2" type="ORF">MXD59_21425</name>
</gene>
<evidence type="ECO:0000256" key="1">
    <source>
        <dbReference type="SAM" id="Phobius"/>
    </source>
</evidence>
<dbReference type="Proteomes" id="UP001201873">
    <property type="component" value="Unassembled WGS sequence"/>
</dbReference>
<organism evidence="2 3">
    <name type="scientific">Frankia umida</name>
    <dbReference type="NCBI Taxonomy" id="573489"/>
    <lineage>
        <taxon>Bacteria</taxon>
        <taxon>Bacillati</taxon>
        <taxon>Actinomycetota</taxon>
        <taxon>Actinomycetes</taxon>
        <taxon>Frankiales</taxon>
        <taxon>Frankiaceae</taxon>
        <taxon>Frankia</taxon>
    </lineage>
</organism>
<keyword evidence="1" id="KW-1133">Transmembrane helix</keyword>
<proteinExistence type="predicted"/>
<sequence>MRRAAPPARWLTRRIDKQRGAGRDDGSYAVEFAVAAAVVLLALLILAVAYQASQSSAAVTAAARKAARAASLTASPAEAEGAADQVVHARITPGSGPCADVSVVTTTISFHAAGTVRVAVTCRTASLFGHRRVVHASADEVIDRYRGGL</sequence>
<evidence type="ECO:0000313" key="3">
    <source>
        <dbReference type="Proteomes" id="UP001201873"/>
    </source>
</evidence>
<name>A0ABT0K3E5_9ACTN</name>
<protein>
    <recommendedName>
        <fullName evidence="4">TadE family protein</fullName>
    </recommendedName>
</protein>
<dbReference type="RefSeq" id="WP_248826427.1">
    <property type="nucleotide sequence ID" value="NZ_JALKFT010000030.1"/>
</dbReference>
<comment type="caution">
    <text evidence="2">The sequence shown here is derived from an EMBL/GenBank/DDBJ whole genome shotgun (WGS) entry which is preliminary data.</text>
</comment>
<keyword evidence="3" id="KW-1185">Reference proteome</keyword>
<accession>A0ABT0K3E5</accession>
<keyword evidence="1" id="KW-0812">Transmembrane</keyword>
<keyword evidence="1" id="KW-0472">Membrane</keyword>
<evidence type="ECO:0000313" key="2">
    <source>
        <dbReference type="EMBL" id="MCK9878300.1"/>
    </source>
</evidence>
<dbReference type="EMBL" id="JALKFT010000030">
    <property type="protein sequence ID" value="MCK9878300.1"/>
    <property type="molecule type" value="Genomic_DNA"/>
</dbReference>
<feature type="transmembrane region" description="Helical" evidence="1">
    <location>
        <begin position="28"/>
        <end position="50"/>
    </location>
</feature>
<reference evidence="2 3" key="1">
    <citation type="submission" date="2022-04" db="EMBL/GenBank/DDBJ databases">
        <title>Genome diversity in the genus Frankia.</title>
        <authorList>
            <person name="Carlos-Shanley C."/>
            <person name="Hahn D."/>
        </authorList>
    </citation>
    <scope>NUCLEOTIDE SEQUENCE [LARGE SCALE GENOMIC DNA]</scope>
    <source>
        <strain evidence="2 3">Ag45/Mut15</strain>
    </source>
</reference>